<evidence type="ECO:0000256" key="2">
    <source>
        <dbReference type="ARBA" id="ARBA00022801"/>
    </source>
</evidence>
<dbReference type="InterPro" id="IPR000639">
    <property type="entry name" value="Epox_hydrolase-like"/>
</dbReference>
<dbReference type="GeneTree" id="ENSGT00390000002210"/>
<evidence type="ECO:0000256" key="1">
    <source>
        <dbReference type="ARBA" id="ARBA00010088"/>
    </source>
</evidence>
<name>A0ABI7WRD4_FELCA</name>
<reference evidence="5" key="2">
    <citation type="submission" date="2025-08" db="UniProtKB">
        <authorList>
            <consortium name="Ensembl"/>
        </authorList>
    </citation>
    <scope>IDENTIFICATION</scope>
    <source>
        <strain evidence="5">breed Abyssinian</strain>
    </source>
</reference>
<keyword evidence="2" id="KW-0378">Hydrolase</keyword>
<proteinExistence type="inferred from homology"/>
<dbReference type="InterPro" id="IPR010497">
    <property type="entry name" value="Epoxide_hydro_N"/>
</dbReference>
<gene>
    <name evidence="5" type="primary">EPHX1</name>
</gene>
<protein>
    <recommendedName>
        <fullName evidence="4">Epoxide hydrolase N-terminal domain-containing protein</fullName>
    </recommendedName>
</protein>
<dbReference type="PANTHER" id="PTHR21661:SF78">
    <property type="entry name" value="EPOXIDE HYDROLASE 1"/>
    <property type="match status" value="1"/>
</dbReference>
<organism evidence="5 6">
    <name type="scientific">Felis catus</name>
    <name type="common">Cat</name>
    <name type="synonym">Felis silvestris catus</name>
    <dbReference type="NCBI Taxonomy" id="9685"/>
    <lineage>
        <taxon>Eukaryota</taxon>
        <taxon>Metazoa</taxon>
        <taxon>Chordata</taxon>
        <taxon>Craniata</taxon>
        <taxon>Vertebrata</taxon>
        <taxon>Euteleostomi</taxon>
        <taxon>Mammalia</taxon>
        <taxon>Eutheria</taxon>
        <taxon>Laurasiatheria</taxon>
        <taxon>Carnivora</taxon>
        <taxon>Feliformia</taxon>
        <taxon>Felidae</taxon>
        <taxon>Felinae</taxon>
        <taxon>Felis</taxon>
    </lineage>
</organism>
<keyword evidence="6" id="KW-1185">Reference proteome</keyword>
<sequence length="727" mass="80729">GLRVPGVGTVACGARERGAAGARAGYRPWAVPGPRSGDRCPREHSAQHPPLPSRRRRPGSSPGGPRTGPTFVHTAWKCASAWPRAWARCRGGEVCGEEAGRTRGVRATPPHPPHPLPPRQPAEGPHSDAPLREQVRGGAQVTRPSRVARVTLPSRPQAVGPAPDRPSGPSLGGISAGAPGAAEPQSQRARRSLGPGADDRVFTLPREVLVHRSLTPEGLAEAPPPSGAHRPEVAPPSSVSGGWGHGPAAAKPPPLRPHWRCLHFGNKRALLSEELRDVPEDSIGGTGGQESCGWKFSSPQCWPLSSTGLFPGTRRPTAPEDESIRPFKVETSDEEIKDLHRRIDGTRLTPPLEDSRFHYGFNSNYLKKILSYWRNEFDWRKQVEMLNRYPHFKTRIEGLDIHFVHVKPPQLPPGRTPKPLLMVHGWPGSFYEFYKIIPLLTDPANHGLSEEHVFEVICPSIPGYAFSEAASKKGLNSVATARIFYKLMLRLGFREFYIQGGDWGALICTHMAQMVPSHVKGLHLNMAFILNGRILTLFLVRHCPRLFGFTQRDMELMLPFKEKIFYKPLRESGYMHIQSTKPDTVGCALNDSPAGLAAYILEKFSTWTDSEFQELEDGGLERKFSLDDLLTNVMLYWTTGTITSSQRFYKENRGQLFKQDRVKVSVPTGLAAFPCELMHIPERWVKGKYPRLVSYSYMPRGGHFAALEEPELLARDIRKFVGLLELP</sequence>
<evidence type="ECO:0000313" key="5">
    <source>
        <dbReference type="Ensembl" id="ENSFCTP00005012617.1"/>
    </source>
</evidence>
<feature type="compositionally biased region" description="Basic and acidic residues" evidence="3">
    <location>
        <begin position="36"/>
        <end position="46"/>
    </location>
</feature>
<reference evidence="5" key="3">
    <citation type="submission" date="2025-09" db="UniProtKB">
        <authorList>
            <consortium name="Ensembl"/>
        </authorList>
    </citation>
    <scope>IDENTIFICATION</scope>
    <source>
        <strain evidence="5">breed Abyssinian</strain>
    </source>
</reference>
<dbReference type="PANTHER" id="PTHR21661">
    <property type="entry name" value="EPOXIDE HYDROLASE 1-RELATED"/>
    <property type="match status" value="1"/>
</dbReference>
<dbReference type="InterPro" id="IPR029058">
    <property type="entry name" value="AB_hydrolase_fold"/>
</dbReference>
<feature type="region of interest" description="Disordered" evidence="3">
    <location>
        <begin position="214"/>
        <end position="251"/>
    </location>
</feature>
<dbReference type="Ensembl" id="ENSFCTT00005019141.1">
    <property type="protein sequence ID" value="ENSFCTP00005012617.1"/>
    <property type="gene ID" value="ENSFCTG00005006855.1"/>
</dbReference>
<reference evidence="5 6" key="1">
    <citation type="submission" date="2021-02" db="EMBL/GenBank/DDBJ databases">
        <title>Safari Cat Assemblies.</title>
        <authorList>
            <person name="Bredemeyer K.R."/>
            <person name="Murphy W.J."/>
        </authorList>
    </citation>
    <scope>NUCLEOTIDE SEQUENCE [LARGE SCALE GENOMIC DNA]</scope>
</reference>
<evidence type="ECO:0000259" key="4">
    <source>
        <dbReference type="Pfam" id="PF06441"/>
    </source>
</evidence>
<dbReference type="SUPFAM" id="SSF53474">
    <property type="entry name" value="alpha/beta-Hydrolases"/>
    <property type="match status" value="1"/>
</dbReference>
<dbReference type="Gene3D" id="3.40.50.1820">
    <property type="entry name" value="alpha/beta hydrolase"/>
    <property type="match status" value="1"/>
</dbReference>
<feature type="region of interest" description="Disordered" evidence="3">
    <location>
        <begin position="100"/>
        <end position="200"/>
    </location>
</feature>
<evidence type="ECO:0000256" key="3">
    <source>
        <dbReference type="SAM" id="MobiDB-lite"/>
    </source>
</evidence>
<evidence type="ECO:0000313" key="6">
    <source>
        <dbReference type="Proteomes" id="UP000823872"/>
    </source>
</evidence>
<dbReference type="Pfam" id="PF06441">
    <property type="entry name" value="EHN"/>
    <property type="match status" value="1"/>
</dbReference>
<dbReference type="Proteomes" id="UP000823872">
    <property type="component" value="Chromosome F1"/>
</dbReference>
<dbReference type="PRINTS" id="PR00412">
    <property type="entry name" value="EPOXHYDRLASE"/>
</dbReference>
<feature type="domain" description="Epoxide hydrolase N-terminal" evidence="4">
    <location>
        <begin position="324"/>
        <end position="433"/>
    </location>
</feature>
<feature type="compositionally biased region" description="Pro residues" evidence="3">
    <location>
        <begin position="109"/>
        <end position="120"/>
    </location>
</feature>
<accession>A0ABI7WRD4</accession>
<comment type="similarity">
    <text evidence="1">Belongs to the peptidase S33 family.</text>
</comment>
<feature type="compositionally biased region" description="Basic and acidic residues" evidence="3">
    <location>
        <begin position="125"/>
        <end position="135"/>
    </location>
</feature>
<feature type="region of interest" description="Disordered" evidence="3">
    <location>
        <begin position="1"/>
        <end position="71"/>
    </location>
</feature>